<accession>A0A8S1JA98</accession>
<sequence length="211" mass="21501">MAPADASQDAGRGNEGGREKEPKAASKTPEAQARRPGGTAFASAFASQAFDGEGDADPAGAESMAAREKDATPAEGGKPAAGKPLARASGGAARASVFADFADEGGQGNKEAESPESPTRTPIDLSQAGSMMHRLMEKDRNDIDPRDVHKLLPGQLLSSASLDLNVDLLQKAIAIAAQTELQREQGSRPSSAAGKGNGQDGDDGGDQDGCM</sequence>
<dbReference type="AlphaFoldDB" id="A0A8S1JA98"/>
<name>A0A8S1JA98_9CHLO</name>
<evidence type="ECO:0000256" key="1">
    <source>
        <dbReference type="SAM" id="MobiDB-lite"/>
    </source>
</evidence>
<dbReference type="Proteomes" id="UP000708148">
    <property type="component" value="Unassembled WGS sequence"/>
</dbReference>
<proteinExistence type="predicted"/>
<organism evidence="2 3">
    <name type="scientific">Ostreobium quekettii</name>
    <dbReference type="NCBI Taxonomy" id="121088"/>
    <lineage>
        <taxon>Eukaryota</taxon>
        <taxon>Viridiplantae</taxon>
        <taxon>Chlorophyta</taxon>
        <taxon>core chlorophytes</taxon>
        <taxon>Ulvophyceae</taxon>
        <taxon>TCBD clade</taxon>
        <taxon>Bryopsidales</taxon>
        <taxon>Ostreobineae</taxon>
        <taxon>Ostreobiaceae</taxon>
        <taxon>Ostreobium</taxon>
    </lineage>
</organism>
<dbReference type="EMBL" id="CAJHUC010001294">
    <property type="protein sequence ID" value="CAD7700559.1"/>
    <property type="molecule type" value="Genomic_DNA"/>
</dbReference>
<feature type="compositionally biased region" description="Low complexity" evidence="1">
    <location>
        <begin position="40"/>
        <end position="50"/>
    </location>
</feature>
<evidence type="ECO:0000313" key="3">
    <source>
        <dbReference type="Proteomes" id="UP000708148"/>
    </source>
</evidence>
<dbReference type="OrthoDB" id="10680847at2759"/>
<reference evidence="2" key="1">
    <citation type="submission" date="2020-12" db="EMBL/GenBank/DDBJ databases">
        <authorList>
            <person name="Iha C."/>
        </authorList>
    </citation>
    <scope>NUCLEOTIDE SEQUENCE</scope>
</reference>
<comment type="caution">
    <text evidence="2">The sequence shown here is derived from an EMBL/GenBank/DDBJ whole genome shotgun (WGS) entry which is preliminary data.</text>
</comment>
<keyword evidence="3" id="KW-1185">Reference proteome</keyword>
<feature type="compositionally biased region" description="Basic and acidic residues" evidence="1">
    <location>
        <begin position="15"/>
        <end position="24"/>
    </location>
</feature>
<feature type="compositionally biased region" description="Low complexity" evidence="1">
    <location>
        <begin position="86"/>
        <end position="96"/>
    </location>
</feature>
<evidence type="ECO:0000313" key="2">
    <source>
        <dbReference type="EMBL" id="CAD7700559.1"/>
    </source>
</evidence>
<feature type="region of interest" description="Disordered" evidence="1">
    <location>
        <begin position="1"/>
        <end position="147"/>
    </location>
</feature>
<feature type="compositionally biased region" description="Basic and acidic residues" evidence="1">
    <location>
        <begin position="134"/>
        <end position="147"/>
    </location>
</feature>
<feature type="compositionally biased region" description="Acidic residues" evidence="1">
    <location>
        <begin position="200"/>
        <end position="211"/>
    </location>
</feature>
<feature type="region of interest" description="Disordered" evidence="1">
    <location>
        <begin position="180"/>
        <end position="211"/>
    </location>
</feature>
<protein>
    <submittedName>
        <fullName evidence="2">Uncharacterized protein</fullName>
    </submittedName>
</protein>
<gene>
    <name evidence="2" type="ORF">OSTQU699_LOCUS5918</name>
</gene>